<feature type="binding site" evidence="8">
    <location>
        <begin position="149"/>
        <end position="152"/>
    </location>
    <ligand>
        <name>ATP</name>
        <dbReference type="ChEBI" id="CHEBI:30616"/>
    </ligand>
</feature>
<feature type="binding site" evidence="8">
    <location>
        <position position="178"/>
    </location>
    <ligand>
        <name>ATP</name>
        <dbReference type="ChEBI" id="CHEBI:30616"/>
    </ligand>
</feature>
<feature type="binding site" evidence="8">
    <location>
        <position position="155"/>
    </location>
    <ligand>
        <name>(R)-pantoate</name>
        <dbReference type="ChEBI" id="CHEBI:15980"/>
    </ligand>
</feature>
<organism evidence="9 10">
    <name type="scientific">Deinococcus radiophilus</name>
    <dbReference type="NCBI Taxonomy" id="32062"/>
    <lineage>
        <taxon>Bacteria</taxon>
        <taxon>Thermotogati</taxon>
        <taxon>Deinococcota</taxon>
        <taxon>Deinococci</taxon>
        <taxon>Deinococcales</taxon>
        <taxon>Deinococcaceae</taxon>
        <taxon>Deinococcus</taxon>
    </lineage>
</organism>
<evidence type="ECO:0000313" key="9">
    <source>
        <dbReference type="EMBL" id="RTR26650.1"/>
    </source>
</evidence>
<gene>
    <name evidence="8" type="primary">panC</name>
    <name evidence="9" type="ORF">EJ104_07715</name>
</gene>
<feature type="binding site" evidence="8">
    <location>
        <begin position="186"/>
        <end position="189"/>
    </location>
    <ligand>
        <name>ATP</name>
        <dbReference type="ChEBI" id="CHEBI:30616"/>
    </ligand>
</feature>
<feature type="binding site" evidence="8">
    <location>
        <position position="63"/>
    </location>
    <ligand>
        <name>(R)-pantoate</name>
        <dbReference type="ChEBI" id="CHEBI:15980"/>
    </ligand>
</feature>
<protein>
    <recommendedName>
        <fullName evidence="8">Pantothenate synthetase</fullName>
        <shortName evidence="8">PS</shortName>
        <ecNumber evidence="8">6.3.2.1</ecNumber>
    </recommendedName>
    <alternativeName>
        <fullName evidence="8">Pantoate--beta-alanine ligase</fullName>
    </alternativeName>
    <alternativeName>
        <fullName evidence="8">Pantoate-activating enzyme</fullName>
    </alternativeName>
</protein>
<evidence type="ECO:0000313" key="10">
    <source>
        <dbReference type="Proteomes" id="UP000277766"/>
    </source>
</evidence>
<dbReference type="GO" id="GO:0005524">
    <property type="term" value="F:ATP binding"/>
    <property type="evidence" value="ECO:0007669"/>
    <property type="project" value="UniProtKB-KW"/>
</dbReference>
<accession>A0A3S0KB07</accession>
<dbReference type="Gene3D" id="3.30.1300.10">
    <property type="entry name" value="Pantoate-beta-alanine ligase, C-terminal domain"/>
    <property type="match status" value="1"/>
</dbReference>
<proteinExistence type="inferred from homology"/>
<comment type="miscellaneous">
    <text evidence="8">The reaction proceeds by a bi uni uni bi ping pong mechanism.</text>
</comment>
<evidence type="ECO:0000256" key="1">
    <source>
        <dbReference type="ARBA" id="ARBA00004990"/>
    </source>
</evidence>
<keyword evidence="5 8" id="KW-0547">Nucleotide-binding</keyword>
<dbReference type="GO" id="GO:0015940">
    <property type="term" value="P:pantothenate biosynthetic process"/>
    <property type="evidence" value="ECO:0007669"/>
    <property type="project" value="UniProtKB-UniRule"/>
</dbReference>
<dbReference type="OrthoDB" id="9773087at2"/>
<comment type="subunit">
    <text evidence="8">Homodimer.</text>
</comment>
<comment type="subcellular location">
    <subcellularLocation>
        <location evidence="8">Cytoplasm</location>
    </subcellularLocation>
</comment>
<dbReference type="InterPro" id="IPR003721">
    <property type="entry name" value="Pantoate_ligase"/>
</dbReference>
<dbReference type="NCBIfam" id="TIGR00018">
    <property type="entry name" value="panC"/>
    <property type="match status" value="1"/>
</dbReference>
<dbReference type="HAMAP" id="MF_00158">
    <property type="entry name" value="PanC"/>
    <property type="match status" value="1"/>
</dbReference>
<feature type="active site" description="Proton donor" evidence="8">
    <location>
        <position position="39"/>
    </location>
</feature>
<evidence type="ECO:0000256" key="4">
    <source>
        <dbReference type="ARBA" id="ARBA00022655"/>
    </source>
</evidence>
<evidence type="ECO:0000256" key="7">
    <source>
        <dbReference type="ARBA" id="ARBA00048258"/>
    </source>
</evidence>
<dbReference type="AlphaFoldDB" id="A0A3S0KB07"/>
<comment type="similarity">
    <text evidence="2 8">Belongs to the pantothenate synthetase family.</text>
</comment>
<dbReference type="Pfam" id="PF02569">
    <property type="entry name" value="Pantoate_ligase"/>
    <property type="match status" value="1"/>
</dbReference>
<evidence type="ECO:0000256" key="8">
    <source>
        <dbReference type="HAMAP-Rule" id="MF_00158"/>
    </source>
</evidence>
<keyword evidence="4 8" id="KW-0566">Pantothenate biosynthesis</keyword>
<dbReference type="PANTHER" id="PTHR21299:SF1">
    <property type="entry name" value="PANTOATE--BETA-ALANINE LIGASE"/>
    <property type="match status" value="1"/>
</dbReference>
<evidence type="ECO:0000256" key="2">
    <source>
        <dbReference type="ARBA" id="ARBA00009256"/>
    </source>
</evidence>
<dbReference type="GO" id="GO:0005829">
    <property type="term" value="C:cytosol"/>
    <property type="evidence" value="ECO:0007669"/>
    <property type="project" value="TreeGrafter"/>
</dbReference>
<comment type="caution">
    <text evidence="9">The sequence shown here is derived from an EMBL/GenBank/DDBJ whole genome shotgun (WGS) entry which is preliminary data.</text>
</comment>
<keyword evidence="6 8" id="KW-0067">ATP-binding</keyword>
<dbReference type="UniPathway" id="UPA00028">
    <property type="reaction ID" value="UER00005"/>
</dbReference>
<dbReference type="CDD" id="cd00560">
    <property type="entry name" value="PanC"/>
    <property type="match status" value="1"/>
</dbReference>
<keyword evidence="3 8" id="KW-0436">Ligase</keyword>
<comment type="catalytic activity">
    <reaction evidence="7 8">
        <text>(R)-pantoate + beta-alanine + ATP = (R)-pantothenate + AMP + diphosphate + H(+)</text>
        <dbReference type="Rhea" id="RHEA:10912"/>
        <dbReference type="ChEBI" id="CHEBI:15378"/>
        <dbReference type="ChEBI" id="CHEBI:15980"/>
        <dbReference type="ChEBI" id="CHEBI:29032"/>
        <dbReference type="ChEBI" id="CHEBI:30616"/>
        <dbReference type="ChEBI" id="CHEBI:33019"/>
        <dbReference type="ChEBI" id="CHEBI:57966"/>
        <dbReference type="ChEBI" id="CHEBI:456215"/>
        <dbReference type="EC" id="6.3.2.1"/>
    </reaction>
</comment>
<feature type="binding site" evidence="8">
    <location>
        <position position="63"/>
    </location>
    <ligand>
        <name>beta-alanine</name>
        <dbReference type="ChEBI" id="CHEBI:57966"/>
    </ligand>
</feature>
<evidence type="ECO:0000256" key="5">
    <source>
        <dbReference type="ARBA" id="ARBA00022741"/>
    </source>
</evidence>
<evidence type="ECO:0000256" key="6">
    <source>
        <dbReference type="ARBA" id="ARBA00022840"/>
    </source>
</evidence>
<keyword evidence="8" id="KW-0963">Cytoplasm</keyword>
<reference evidence="9 10" key="1">
    <citation type="submission" date="2018-12" db="EMBL/GenBank/DDBJ databases">
        <title>Deinococcus radiophilus ATCC 27603 genome sequencing and assembly.</title>
        <authorList>
            <person name="Maclea K.S."/>
            <person name="Maynard C.R."/>
        </authorList>
    </citation>
    <scope>NUCLEOTIDE SEQUENCE [LARGE SCALE GENOMIC DNA]</scope>
    <source>
        <strain evidence="9 10">ATCC 27603</strain>
    </source>
</reference>
<sequence length="289" mass="31308">MPLELVTTPAELRDALQSARSQGQSVGLVPTMGYLHDGHGELIRRSAAENDLTVVSVFVNPTQFAPTDDLGAYPRDLDRDREVAAQAGAALLFHPDAGAMYPEGHATRVQVSGLSTRVEGASRPGHFDGVATVVLMLLNLVQPQRAYFGEKDWQQLAVVRHMVRDLWVPTEIVGVPTVRAQSGLALSSRNSYLTDEGRLHAAVISQALRAMQAAYQGGEAQADKLRQVGLNVLAQQPVQLDYLLLLDRDLQPLEGSLSPEQAAEARLVFAGRLHGVRFIDNMPLVAPLA</sequence>
<name>A0A3S0KB07_9DEIO</name>
<dbReference type="GO" id="GO:0004592">
    <property type="term" value="F:pantoate-beta-alanine ligase activity"/>
    <property type="evidence" value="ECO:0007669"/>
    <property type="project" value="UniProtKB-UniRule"/>
</dbReference>
<dbReference type="PANTHER" id="PTHR21299">
    <property type="entry name" value="CYTIDYLATE KINASE/PANTOATE-BETA-ALANINE LIGASE"/>
    <property type="match status" value="1"/>
</dbReference>
<comment type="function">
    <text evidence="8">Catalyzes the condensation of pantoate with beta-alanine in an ATP-dependent reaction via a pantoyl-adenylate intermediate.</text>
</comment>
<dbReference type="SUPFAM" id="SSF52374">
    <property type="entry name" value="Nucleotidylyl transferase"/>
    <property type="match status" value="1"/>
</dbReference>
<dbReference type="EMBL" id="RXPE01000014">
    <property type="protein sequence ID" value="RTR26650.1"/>
    <property type="molecule type" value="Genomic_DNA"/>
</dbReference>
<dbReference type="InterPro" id="IPR014729">
    <property type="entry name" value="Rossmann-like_a/b/a_fold"/>
</dbReference>
<comment type="pathway">
    <text evidence="1 8">Cofactor biosynthesis; (R)-pantothenate biosynthesis; (R)-pantothenate from (R)-pantoate and beta-alanine: step 1/1.</text>
</comment>
<dbReference type="RefSeq" id="WP_126352179.1">
    <property type="nucleotide sequence ID" value="NZ_CP086380.1"/>
</dbReference>
<dbReference type="Proteomes" id="UP000277766">
    <property type="component" value="Unassembled WGS sequence"/>
</dbReference>
<dbReference type="FunFam" id="3.40.50.620:FF:000013">
    <property type="entry name" value="Pantothenate synthetase"/>
    <property type="match status" value="1"/>
</dbReference>
<dbReference type="InterPro" id="IPR042176">
    <property type="entry name" value="Pantoate_ligase_C"/>
</dbReference>
<dbReference type="EC" id="6.3.2.1" evidence="8"/>
<dbReference type="Gene3D" id="3.40.50.620">
    <property type="entry name" value="HUPs"/>
    <property type="match status" value="1"/>
</dbReference>
<feature type="binding site" evidence="8">
    <location>
        <begin position="32"/>
        <end position="39"/>
    </location>
    <ligand>
        <name>ATP</name>
        <dbReference type="ChEBI" id="CHEBI:30616"/>
    </ligand>
</feature>
<keyword evidence="10" id="KW-1185">Reference proteome</keyword>
<evidence type="ECO:0000256" key="3">
    <source>
        <dbReference type="ARBA" id="ARBA00022598"/>
    </source>
</evidence>